<protein>
    <submittedName>
        <fullName evidence="1">Uncharacterized protein</fullName>
    </submittedName>
</protein>
<accession>A0A951QQC9</accession>
<dbReference type="Proteomes" id="UP000729701">
    <property type="component" value="Unassembled WGS sequence"/>
</dbReference>
<gene>
    <name evidence="1" type="ORF">KME60_20390</name>
</gene>
<evidence type="ECO:0000313" key="2">
    <source>
        <dbReference type="Proteomes" id="UP000729701"/>
    </source>
</evidence>
<comment type="caution">
    <text evidence="1">The sequence shown here is derived from an EMBL/GenBank/DDBJ whole genome shotgun (WGS) entry which is preliminary data.</text>
</comment>
<proteinExistence type="predicted"/>
<evidence type="ECO:0000313" key="1">
    <source>
        <dbReference type="EMBL" id="MBW4669706.1"/>
    </source>
</evidence>
<sequence>MENPQSMPERSLSNLKVADLELLIAKIVKKVIKEETQQQQLLQSANSSQDFSETFGSWEDTRSTEEIIDDIYASRTVGEM</sequence>
<organism evidence="1 2">
    <name type="scientific">Cyanomargarita calcarea GSE-NOS-MK-12-04C</name>
    <dbReference type="NCBI Taxonomy" id="2839659"/>
    <lineage>
        <taxon>Bacteria</taxon>
        <taxon>Bacillati</taxon>
        <taxon>Cyanobacteriota</taxon>
        <taxon>Cyanophyceae</taxon>
        <taxon>Nostocales</taxon>
        <taxon>Cyanomargaritaceae</taxon>
        <taxon>Cyanomargarita</taxon>
    </lineage>
</organism>
<dbReference type="EMBL" id="JAHHGZ010000023">
    <property type="protein sequence ID" value="MBW4669706.1"/>
    <property type="molecule type" value="Genomic_DNA"/>
</dbReference>
<reference evidence="1" key="1">
    <citation type="submission" date="2021-05" db="EMBL/GenBank/DDBJ databases">
        <authorList>
            <person name="Pietrasiak N."/>
            <person name="Ward R."/>
            <person name="Stajich J.E."/>
            <person name="Kurbessoian T."/>
        </authorList>
    </citation>
    <scope>NUCLEOTIDE SEQUENCE</scope>
    <source>
        <strain evidence="1">GSE-NOS-MK-12-04C</strain>
    </source>
</reference>
<name>A0A951QQC9_9CYAN</name>
<dbReference type="AlphaFoldDB" id="A0A951QQC9"/>
<reference evidence="1" key="2">
    <citation type="journal article" date="2022" name="Microbiol. Resour. Announc.">
        <title>Metagenome Sequencing to Explore Phylogenomics of Terrestrial Cyanobacteria.</title>
        <authorList>
            <person name="Ward R.D."/>
            <person name="Stajich J.E."/>
            <person name="Johansen J.R."/>
            <person name="Huntemann M."/>
            <person name="Clum A."/>
            <person name="Foster B."/>
            <person name="Foster B."/>
            <person name="Roux S."/>
            <person name="Palaniappan K."/>
            <person name="Varghese N."/>
            <person name="Mukherjee S."/>
            <person name="Reddy T.B.K."/>
            <person name="Daum C."/>
            <person name="Copeland A."/>
            <person name="Chen I.A."/>
            <person name="Ivanova N.N."/>
            <person name="Kyrpides N.C."/>
            <person name="Shapiro N."/>
            <person name="Eloe-Fadrosh E.A."/>
            <person name="Pietrasiak N."/>
        </authorList>
    </citation>
    <scope>NUCLEOTIDE SEQUENCE</scope>
    <source>
        <strain evidence="1">GSE-NOS-MK-12-04C</strain>
    </source>
</reference>